<reference evidence="1" key="1">
    <citation type="submission" date="2016-08" db="EMBL/GenBank/DDBJ databases">
        <authorList>
            <person name="Seilhamer J.J."/>
        </authorList>
    </citation>
    <scope>NUCLEOTIDE SEQUENCE</scope>
    <source>
        <strain evidence="1">86</strain>
    </source>
</reference>
<dbReference type="InterPro" id="IPR021831">
    <property type="entry name" value="ParD-like"/>
</dbReference>
<evidence type="ECO:0000313" key="1">
    <source>
        <dbReference type="EMBL" id="SCM79495.1"/>
    </source>
</evidence>
<sequence>MAQEAIMAQSVKLGDDIMALVRREADLRSRSVAGQLTHWVRIGRAIERAGNFDYARITAALEGRLDTTELGEEEEAAWLDEFTAKMAEPSATETAFFGKRRQLGRGVGLDAGGNLVYAEDDAGA</sequence>
<organism evidence="1">
    <name type="scientific">uncultured Pleomorphomonas sp</name>
    <dbReference type="NCBI Taxonomy" id="442121"/>
    <lineage>
        <taxon>Bacteria</taxon>
        <taxon>Pseudomonadati</taxon>
        <taxon>Pseudomonadota</taxon>
        <taxon>Alphaproteobacteria</taxon>
        <taxon>Hyphomicrobiales</taxon>
        <taxon>Pleomorphomonadaceae</taxon>
        <taxon>Pleomorphomonas</taxon>
        <taxon>environmental samples</taxon>
    </lineage>
</organism>
<proteinExistence type="predicted"/>
<protein>
    <recommendedName>
        <fullName evidence="2">ParD-like antitoxin of type II toxin-antitoxin system</fullName>
    </recommendedName>
</protein>
<name>A0A212LPI8_9HYPH</name>
<accession>A0A212LPI8</accession>
<gene>
    <name evidence="1" type="ORF">KL86PLE_90439</name>
</gene>
<dbReference type="Pfam" id="PF11903">
    <property type="entry name" value="ParD_like"/>
    <property type="match status" value="1"/>
</dbReference>
<evidence type="ECO:0008006" key="2">
    <source>
        <dbReference type="Google" id="ProtNLM"/>
    </source>
</evidence>
<dbReference type="AlphaFoldDB" id="A0A212LPI8"/>
<dbReference type="EMBL" id="FMJD01000013">
    <property type="protein sequence ID" value="SCM79495.1"/>
    <property type="molecule type" value="Genomic_DNA"/>
</dbReference>